<dbReference type="GeneTree" id="ENSGT00940000155794"/>
<dbReference type="GO" id="GO:0036374">
    <property type="term" value="F:glutathione hydrolase activity"/>
    <property type="evidence" value="ECO:0007669"/>
    <property type="project" value="InterPro"/>
</dbReference>
<dbReference type="GO" id="GO:0006954">
    <property type="term" value="P:inflammatory response"/>
    <property type="evidence" value="ECO:0007669"/>
    <property type="project" value="TreeGrafter"/>
</dbReference>
<organism evidence="4 5">
    <name type="scientific">Amphilophus citrinellus</name>
    <name type="common">Midas cichlid</name>
    <name type="synonym">Cichlasoma citrinellum</name>
    <dbReference type="NCBI Taxonomy" id="61819"/>
    <lineage>
        <taxon>Eukaryota</taxon>
        <taxon>Metazoa</taxon>
        <taxon>Chordata</taxon>
        <taxon>Craniata</taxon>
        <taxon>Vertebrata</taxon>
        <taxon>Euteleostomi</taxon>
        <taxon>Actinopterygii</taxon>
        <taxon>Neopterygii</taxon>
        <taxon>Teleostei</taxon>
        <taxon>Neoteleostei</taxon>
        <taxon>Acanthomorphata</taxon>
        <taxon>Ovalentaria</taxon>
        <taxon>Cichlomorphae</taxon>
        <taxon>Cichliformes</taxon>
        <taxon>Cichlidae</taxon>
        <taxon>New World cichlids</taxon>
        <taxon>Cichlasomatinae</taxon>
        <taxon>Heroini</taxon>
        <taxon>Amphilophus</taxon>
    </lineage>
</organism>
<dbReference type="Pfam" id="PF01019">
    <property type="entry name" value="G_glu_transpept"/>
    <property type="match status" value="1"/>
</dbReference>
<dbReference type="Ensembl" id="ENSACIT00000023379.1">
    <property type="protein sequence ID" value="ENSACIP00000022775.1"/>
    <property type="gene ID" value="ENSACIG00000017718.1"/>
</dbReference>
<dbReference type="GO" id="GO:1901750">
    <property type="term" value="P:leukotriene D4 biosynthetic process"/>
    <property type="evidence" value="ECO:0007669"/>
    <property type="project" value="TreeGrafter"/>
</dbReference>
<feature type="binding site" evidence="3">
    <location>
        <position position="215"/>
    </location>
    <ligand>
        <name>L-glutamate</name>
        <dbReference type="ChEBI" id="CHEBI:29985"/>
    </ligand>
</feature>
<dbReference type="GO" id="GO:0005886">
    <property type="term" value="C:plasma membrane"/>
    <property type="evidence" value="ECO:0007669"/>
    <property type="project" value="TreeGrafter"/>
</dbReference>
<evidence type="ECO:0000256" key="2">
    <source>
        <dbReference type="PIRSR" id="PIRSR600101-1"/>
    </source>
</evidence>
<dbReference type="GO" id="GO:0002951">
    <property type="term" value="F:leukotriene-C(4) hydrolase"/>
    <property type="evidence" value="ECO:0007669"/>
    <property type="project" value="TreeGrafter"/>
</dbReference>
<evidence type="ECO:0000256" key="1">
    <source>
        <dbReference type="ARBA" id="ARBA00009381"/>
    </source>
</evidence>
<feature type="active site" description="Nucleophile" evidence="2">
    <location>
        <position position="130"/>
    </location>
</feature>
<reference evidence="4" key="2">
    <citation type="submission" date="2025-09" db="UniProtKB">
        <authorList>
            <consortium name="Ensembl"/>
        </authorList>
    </citation>
    <scope>IDENTIFICATION</scope>
</reference>
<keyword evidence="5" id="KW-1185">Reference proteome</keyword>
<evidence type="ECO:0008006" key="6">
    <source>
        <dbReference type="Google" id="ProtNLM"/>
    </source>
</evidence>
<protein>
    <recommendedName>
        <fullName evidence="6">Gamma-glutamyltransferase 5a</fullName>
    </recommendedName>
</protein>
<dbReference type="InterPro" id="IPR043137">
    <property type="entry name" value="GGT_ssub_C"/>
</dbReference>
<evidence type="ECO:0000256" key="3">
    <source>
        <dbReference type="PIRSR" id="PIRSR600101-2"/>
    </source>
</evidence>
<name>A0A3Q0SRC4_AMPCI</name>
<dbReference type="PANTHER" id="PTHR11686:SF19">
    <property type="entry name" value="GLUTATHIONE HYDROLASE 5 PROENZYME"/>
    <property type="match status" value="1"/>
</dbReference>
<sequence>GLLSDPAKRGGTLTLQDLASYKVTVTDAWTVPLREYQMYFPPPPAGGAILSLVLNIMKGSSPITTDEKILFYHRYVETLNIARGLKKHIRDPKFTSDEESFADDKRRLINDEIHDPRHYNPTLHVDSSGTTHVSVLAEDGSAVAVTSSINYMSVFGWFCFTVRNQLSKMILVWIILLFCHSKLLLYFSGERPPSNMAPAVLKSQSKTLVIGGSGGSWITTGMASAIMNHLWFGKSLKEAIDTGEKDVVDALEAKGHKIAKFYNVVNAVEKDDGGCLSAYSDERKKGKAAGY</sequence>
<dbReference type="STRING" id="61819.ENSACIP00000022775"/>
<dbReference type="PRINTS" id="PR01210">
    <property type="entry name" value="GGTRANSPTASE"/>
</dbReference>
<dbReference type="InterPro" id="IPR000101">
    <property type="entry name" value="GGT_peptidase"/>
</dbReference>
<accession>A0A3Q0SRC4</accession>
<evidence type="ECO:0000313" key="5">
    <source>
        <dbReference type="Proteomes" id="UP000261340"/>
    </source>
</evidence>
<dbReference type="OMA" id="ESLACAM"/>
<dbReference type="AlphaFoldDB" id="A0A3Q0SRC4"/>
<reference evidence="4" key="1">
    <citation type="submission" date="2025-08" db="UniProtKB">
        <authorList>
            <consortium name="Ensembl"/>
        </authorList>
    </citation>
    <scope>IDENTIFICATION</scope>
</reference>
<dbReference type="Proteomes" id="UP000261340">
    <property type="component" value="Unplaced"/>
</dbReference>
<proteinExistence type="inferred from homology"/>
<dbReference type="GO" id="GO:0006751">
    <property type="term" value="P:glutathione catabolic process"/>
    <property type="evidence" value="ECO:0007669"/>
    <property type="project" value="InterPro"/>
</dbReference>
<evidence type="ECO:0000313" key="4">
    <source>
        <dbReference type="Ensembl" id="ENSACIP00000022775.1"/>
    </source>
</evidence>
<dbReference type="Gene3D" id="3.60.20.40">
    <property type="match status" value="2"/>
</dbReference>
<dbReference type="PANTHER" id="PTHR11686">
    <property type="entry name" value="GAMMA GLUTAMYL TRANSPEPTIDASE"/>
    <property type="match status" value="1"/>
</dbReference>
<dbReference type="SUPFAM" id="SSF56235">
    <property type="entry name" value="N-terminal nucleophile aminohydrolases (Ntn hydrolases)"/>
    <property type="match status" value="1"/>
</dbReference>
<dbReference type="Gene3D" id="1.10.246.130">
    <property type="match status" value="1"/>
</dbReference>
<dbReference type="InterPro" id="IPR043138">
    <property type="entry name" value="GGT_lsub"/>
</dbReference>
<comment type="similarity">
    <text evidence="1">Belongs to the gamma-glutamyltransferase family.</text>
</comment>
<dbReference type="InterPro" id="IPR029055">
    <property type="entry name" value="Ntn_hydrolases_N"/>
</dbReference>
<feature type="binding site" evidence="3">
    <location>
        <begin position="148"/>
        <end position="150"/>
    </location>
    <ligand>
        <name>L-glutamate</name>
        <dbReference type="ChEBI" id="CHEBI:29985"/>
    </ligand>
</feature>